<keyword evidence="5" id="KW-1185">Reference proteome</keyword>
<dbReference type="PANTHER" id="PTHR34220:SF7">
    <property type="entry name" value="SENSOR HISTIDINE KINASE YPDA"/>
    <property type="match status" value="1"/>
</dbReference>
<name>A0A935C5Q4_9FIRM</name>
<dbReference type="Proteomes" id="UP000633365">
    <property type="component" value="Unassembled WGS sequence"/>
</dbReference>
<gene>
    <name evidence="4" type="ORF">JKK62_16595</name>
</gene>
<accession>A0A935C5Q4</accession>
<feature type="transmembrane region" description="Helical" evidence="1">
    <location>
        <begin position="352"/>
        <end position="369"/>
    </location>
</feature>
<evidence type="ECO:0000313" key="5">
    <source>
        <dbReference type="Proteomes" id="UP000633365"/>
    </source>
</evidence>
<feature type="transmembrane region" description="Helical" evidence="1">
    <location>
        <begin position="12"/>
        <end position="34"/>
    </location>
</feature>
<dbReference type="Pfam" id="PF06580">
    <property type="entry name" value="His_kinase"/>
    <property type="match status" value="1"/>
</dbReference>
<organism evidence="4 5">
    <name type="scientific">Ruminococcus difficilis</name>
    <dbReference type="NCBI Taxonomy" id="2763069"/>
    <lineage>
        <taxon>Bacteria</taxon>
        <taxon>Bacillati</taxon>
        <taxon>Bacillota</taxon>
        <taxon>Clostridia</taxon>
        <taxon>Eubacteriales</taxon>
        <taxon>Oscillospiraceae</taxon>
        <taxon>Ruminococcus</taxon>
    </lineage>
</organism>
<evidence type="ECO:0000259" key="3">
    <source>
        <dbReference type="Pfam" id="PF06580"/>
    </source>
</evidence>
<keyword evidence="1" id="KW-0472">Membrane</keyword>
<dbReference type="InterPro" id="IPR003594">
    <property type="entry name" value="HATPase_dom"/>
</dbReference>
<dbReference type="InterPro" id="IPR050640">
    <property type="entry name" value="Bact_2-comp_sensor_kinase"/>
</dbReference>
<dbReference type="InterPro" id="IPR010559">
    <property type="entry name" value="Sig_transdc_His_kin_internal"/>
</dbReference>
<feature type="transmembrane region" description="Helical" evidence="1">
    <location>
        <begin position="318"/>
        <end position="340"/>
    </location>
</feature>
<feature type="transmembrane region" description="Helical" evidence="1">
    <location>
        <begin position="376"/>
        <end position="393"/>
    </location>
</feature>
<feature type="domain" description="Histidine kinase/HSP90-like ATPase" evidence="2">
    <location>
        <begin position="545"/>
        <end position="637"/>
    </location>
</feature>
<comment type="caution">
    <text evidence="4">The sequence shown here is derived from an EMBL/GenBank/DDBJ whole genome shotgun (WGS) entry which is preliminary data.</text>
</comment>
<keyword evidence="4" id="KW-0418">Kinase</keyword>
<keyword evidence="1" id="KW-1133">Transmembrane helix</keyword>
<proteinExistence type="predicted"/>
<dbReference type="Gene3D" id="3.30.565.10">
    <property type="entry name" value="Histidine kinase-like ATPase, C-terminal domain"/>
    <property type="match status" value="1"/>
</dbReference>
<dbReference type="EMBL" id="JAEQMG010000188">
    <property type="protein sequence ID" value="MBK6090242.1"/>
    <property type="molecule type" value="Genomic_DNA"/>
</dbReference>
<dbReference type="PANTHER" id="PTHR34220">
    <property type="entry name" value="SENSOR HISTIDINE KINASE YPDA"/>
    <property type="match status" value="1"/>
</dbReference>
<sequence>MRKALKSKRWTIISLSLVLIMLIGLIVLGAINYYRFDFFDKKSVFLDGSYSVDDGEWTPIDPDTPIVNHGFHKVVFKGKLLPELEFFTNINISTKNIWYTLKTADGTPLVEHVYRDKDEYLESVYNVYTQSADDPDDPFLDKEYFKEHYPIYYSLEMFYPDTPGYYVQTIDMDYLKEMGVTMDTELVLELDNPYPISRTNLSDTLEVTLSFANGSYLQFFFDSLPSLLLFVLVCFFGVFLFPIAGFILGKINYKYLTFGVLCLFWGLYMIAQSISEYMNLWIIDSTVCMMFEILLNYFFIISVFFYLRANLERSVTRIIATVTVTFYLLMVIAAVISHFAGFVDLYGSTPNIYIFTAVCTIIITVLLIIEARNNKQAVFILASWTPLTLSIILDVLNRCFSFTDIHFYIFGSAITMLYQIIRLIRDLKKQYKEAIRYQQMQKELYEAKVSIMVSQIQPHFLYNSLSSIAMLCKLDPDTAQKATITFTKYLRGNMDSLKQTLPVPFERELDHLEKYLYIEKLRFADKLNIAYDIQCTDFELPLLSIQPLVENAVKHGVGMKEDGGTVTIATRETDKAYEVIISDDGVGFDTEAKKNDGRSHVGMENTRRRLKDMCNADVEITSVIGEGTVARVIIPKENNK</sequence>
<evidence type="ECO:0000313" key="4">
    <source>
        <dbReference type="EMBL" id="MBK6090242.1"/>
    </source>
</evidence>
<reference evidence="4" key="1">
    <citation type="submission" date="2021-01" db="EMBL/GenBank/DDBJ databases">
        <title>Genome public.</title>
        <authorList>
            <person name="Liu C."/>
            <person name="Sun Q."/>
        </authorList>
    </citation>
    <scope>NUCLEOTIDE SEQUENCE</scope>
    <source>
        <strain evidence="4">M6</strain>
    </source>
</reference>
<feature type="transmembrane region" description="Helical" evidence="1">
    <location>
        <begin position="255"/>
        <end position="274"/>
    </location>
</feature>
<evidence type="ECO:0000259" key="2">
    <source>
        <dbReference type="Pfam" id="PF02518"/>
    </source>
</evidence>
<feature type="transmembrane region" description="Helical" evidence="1">
    <location>
        <begin position="405"/>
        <end position="424"/>
    </location>
</feature>
<evidence type="ECO:0000256" key="1">
    <source>
        <dbReference type="SAM" id="Phobius"/>
    </source>
</evidence>
<keyword evidence="1" id="KW-0812">Transmembrane</keyword>
<feature type="transmembrane region" description="Helical" evidence="1">
    <location>
        <begin position="280"/>
        <end position="306"/>
    </location>
</feature>
<dbReference type="SUPFAM" id="SSF55874">
    <property type="entry name" value="ATPase domain of HSP90 chaperone/DNA topoisomerase II/histidine kinase"/>
    <property type="match status" value="1"/>
</dbReference>
<dbReference type="InterPro" id="IPR036890">
    <property type="entry name" value="HATPase_C_sf"/>
</dbReference>
<keyword evidence="4" id="KW-0808">Transferase</keyword>
<protein>
    <submittedName>
        <fullName evidence="4">Histidine kinase</fullName>
    </submittedName>
</protein>
<dbReference type="Pfam" id="PF02518">
    <property type="entry name" value="HATPase_c"/>
    <property type="match status" value="1"/>
</dbReference>
<dbReference type="GO" id="GO:0016020">
    <property type="term" value="C:membrane"/>
    <property type="evidence" value="ECO:0007669"/>
    <property type="project" value="InterPro"/>
</dbReference>
<feature type="transmembrane region" description="Helical" evidence="1">
    <location>
        <begin position="227"/>
        <end position="248"/>
    </location>
</feature>
<dbReference type="AlphaFoldDB" id="A0A935C5Q4"/>
<dbReference type="GO" id="GO:0000155">
    <property type="term" value="F:phosphorelay sensor kinase activity"/>
    <property type="evidence" value="ECO:0007669"/>
    <property type="project" value="InterPro"/>
</dbReference>
<feature type="domain" description="Signal transduction histidine kinase internal region" evidence="3">
    <location>
        <begin position="448"/>
        <end position="527"/>
    </location>
</feature>